<evidence type="ECO:0000313" key="2">
    <source>
        <dbReference type="Proteomes" id="UP000310158"/>
    </source>
</evidence>
<dbReference type="AlphaFoldDB" id="A0A4S4M161"/>
<evidence type="ECO:0000313" key="1">
    <source>
        <dbReference type="EMBL" id="THH18585.1"/>
    </source>
</evidence>
<organism evidence="1 2">
    <name type="scientific">Bondarzewia mesenterica</name>
    <dbReference type="NCBI Taxonomy" id="1095465"/>
    <lineage>
        <taxon>Eukaryota</taxon>
        <taxon>Fungi</taxon>
        <taxon>Dikarya</taxon>
        <taxon>Basidiomycota</taxon>
        <taxon>Agaricomycotina</taxon>
        <taxon>Agaricomycetes</taxon>
        <taxon>Russulales</taxon>
        <taxon>Bondarzewiaceae</taxon>
        <taxon>Bondarzewia</taxon>
    </lineage>
</organism>
<sequence>MPHDNKANILHLFHDDSVVALNPFISPTDKSKSVRGFNHMEIGRVLYPYEFDWDNEEVRENIKGGTNPNYIIMEALWPRFMYASSEYNPEDVQQGLLRNSFLVRVMKHIITSPGSAYRFNSGAAEYNCTHSSNAEIHGIKKMMPRLIAYTVVLSIVELFEDAGEWGKDTLAWWDMMVFGKIALNRGSTPK</sequence>
<dbReference type="InterPro" id="IPR046521">
    <property type="entry name" value="DUF6698"/>
</dbReference>
<reference evidence="1 2" key="1">
    <citation type="submission" date="2019-02" db="EMBL/GenBank/DDBJ databases">
        <title>Genome sequencing of the rare red list fungi Bondarzewia mesenterica.</title>
        <authorList>
            <person name="Buettner E."/>
            <person name="Kellner H."/>
        </authorList>
    </citation>
    <scope>NUCLEOTIDE SEQUENCE [LARGE SCALE GENOMIC DNA]</scope>
    <source>
        <strain evidence="1 2">DSM 108281</strain>
    </source>
</reference>
<dbReference type="Pfam" id="PF20414">
    <property type="entry name" value="DUF6698"/>
    <property type="match status" value="1"/>
</dbReference>
<proteinExistence type="predicted"/>
<accession>A0A4S4M161</accession>
<dbReference type="OrthoDB" id="2662502at2759"/>
<protein>
    <submittedName>
        <fullName evidence="1">Uncharacterized protein</fullName>
    </submittedName>
</protein>
<dbReference type="Proteomes" id="UP000310158">
    <property type="component" value="Unassembled WGS sequence"/>
</dbReference>
<keyword evidence="2" id="KW-1185">Reference proteome</keyword>
<dbReference type="EMBL" id="SGPL01000071">
    <property type="protein sequence ID" value="THH18585.1"/>
    <property type="molecule type" value="Genomic_DNA"/>
</dbReference>
<name>A0A4S4M161_9AGAM</name>
<comment type="caution">
    <text evidence="1">The sequence shown here is derived from an EMBL/GenBank/DDBJ whole genome shotgun (WGS) entry which is preliminary data.</text>
</comment>
<gene>
    <name evidence="1" type="ORF">EW146_g2430</name>
</gene>